<evidence type="ECO:0000256" key="3">
    <source>
        <dbReference type="ARBA" id="ARBA00022759"/>
    </source>
</evidence>
<dbReference type="CDD" id="cd22341">
    <property type="entry name" value="NucS-like"/>
    <property type="match status" value="1"/>
</dbReference>
<dbReference type="EC" id="3.1.-.-" evidence="6"/>
<evidence type="ECO:0000256" key="5">
    <source>
        <dbReference type="ARBA" id="ARBA00023125"/>
    </source>
</evidence>
<keyword evidence="1 6" id="KW-0963">Cytoplasm</keyword>
<protein>
    <recommendedName>
        <fullName evidence="6">Endonuclease NucS</fullName>
        <ecNumber evidence="6">3.1.-.-</ecNumber>
    </recommendedName>
</protein>
<proteinExistence type="inferred from homology"/>
<dbReference type="Pfam" id="PF21003">
    <property type="entry name" value="NucS_N"/>
    <property type="match status" value="1"/>
</dbReference>
<evidence type="ECO:0000313" key="9">
    <source>
        <dbReference type="EMBL" id="AUB59735.1"/>
    </source>
</evidence>
<dbReference type="Pfam" id="PF01939">
    <property type="entry name" value="NucS_C"/>
    <property type="match status" value="1"/>
</dbReference>
<dbReference type="NCBIfam" id="NF003270">
    <property type="entry name" value="PRK04247.1"/>
    <property type="match status" value="1"/>
</dbReference>
<reference evidence="9 10" key="1">
    <citation type="submission" date="2016-10" db="EMBL/GenBank/DDBJ databases">
        <title>Comparative genomics between deep and shallow subseafloor isolates.</title>
        <authorList>
            <person name="Ishii S."/>
            <person name="Miller J.R."/>
            <person name="Sutton G."/>
            <person name="Suzuki S."/>
            <person name="Methe B."/>
            <person name="Inagaki F."/>
            <person name="Imachi H."/>
        </authorList>
    </citation>
    <scope>NUCLEOTIDE SEQUENCE [LARGE SCALE GENOMIC DNA]</scope>
    <source>
        <strain evidence="9 10">A8p</strain>
    </source>
</reference>
<dbReference type="GeneID" id="35125417"/>
<organism evidence="9 10">
    <name type="scientific">Methanobacterium subterraneum</name>
    <dbReference type="NCBI Taxonomy" id="59277"/>
    <lineage>
        <taxon>Archaea</taxon>
        <taxon>Methanobacteriati</taxon>
        <taxon>Methanobacteriota</taxon>
        <taxon>Methanomada group</taxon>
        <taxon>Methanobacteria</taxon>
        <taxon>Methanobacteriales</taxon>
        <taxon>Methanobacteriaceae</taxon>
        <taxon>Methanobacterium</taxon>
    </lineage>
</organism>
<dbReference type="GO" id="GO:0005737">
    <property type="term" value="C:cytoplasm"/>
    <property type="evidence" value="ECO:0007669"/>
    <property type="project" value="UniProtKB-SubCell"/>
</dbReference>
<keyword evidence="10" id="KW-1185">Reference proteome</keyword>
<evidence type="ECO:0000256" key="4">
    <source>
        <dbReference type="ARBA" id="ARBA00022801"/>
    </source>
</evidence>
<gene>
    <name evidence="6" type="primary">nucS</name>
    <name evidence="9" type="ORF">BK009_03005</name>
</gene>
<dbReference type="RefSeq" id="WP_100908995.1">
    <property type="nucleotide sequence ID" value="NZ_CP017768.1"/>
</dbReference>
<sequence length="255" mass="28984">MKLVEEKNPDTQRVLEIINEGLSKRAVITIMASCRVYYDGRAVSRLELGDRIIMIKSDGSFIIHQDRNLEPVNWQPPKTKVAADIYQGMVKIKGVRRNPHEKLEVEILNTHLASYFIGEDSESLELAGYEADMGDLIFKDPEVIEKGFRPTSREYHTTQGFIDILGKDQNGNLTILELKSRKAGTNAVKQLRRYVDCFSDHKEEVRGVLVAPSVTDDARELLEEQKMEFKALEPPRELGKDKVVTLESFFGRSSS</sequence>
<dbReference type="Proteomes" id="UP000232631">
    <property type="component" value="Chromosome"/>
</dbReference>
<evidence type="ECO:0000256" key="6">
    <source>
        <dbReference type="HAMAP-Rule" id="MF_00722"/>
    </source>
</evidence>
<comment type="similarity">
    <text evidence="6">Belongs to the NucS endonuclease family.</text>
</comment>
<name>A0A2H4VNP9_9EURY</name>
<dbReference type="InterPro" id="IPR049173">
    <property type="entry name" value="NucS_N_sf"/>
</dbReference>
<dbReference type="GO" id="GO:0003677">
    <property type="term" value="F:DNA binding"/>
    <property type="evidence" value="ECO:0007669"/>
    <property type="project" value="UniProtKB-KW"/>
</dbReference>
<feature type="domain" description="Endonuclease NucS N-terminal PH-like" evidence="8">
    <location>
        <begin position="24"/>
        <end position="122"/>
    </location>
</feature>
<dbReference type="HAMAP" id="MF_00722">
    <property type="entry name" value="NucS"/>
    <property type="match status" value="1"/>
</dbReference>
<keyword evidence="4 6" id="KW-0378">Hydrolase</keyword>
<keyword evidence="5 6" id="KW-0238">DNA-binding</keyword>
<evidence type="ECO:0000313" key="10">
    <source>
        <dbReference type="Proteomes" id="UP000232631"/>
    </source>
</evidence>
<dbReference type="Gene3D" id="3.40.1350.10">
    <property type="match status" value="1"/>
</dbReference>
<dbReference type="KEGG" id="msub:BK009_03005"/>
<evidence type="ECO:0000259" key="7">
    <source>
        <dbReference type="Pfam" id="PF01939"/>
    </source>
</evidence>
<evidence type="ECO:0000259" key="8">
    <source>
        <dbReference type="Pfam" id="PF21003"/>
    </source>
</evidence>
<comment type="function">
    <text evidence="6">Cleaves both 3' and 5' ssDNA extremities of branched DNA structures.</text>
</comment>
<dbReference type="InterPro" id="IPR011856">
    <property type="entry name" value="tRNA_endonuc-like_dom_sf"/>
</dbReference>
<dbReference type="GO" id="GO:0000014">
    <property type="term" value="F:single-stranded DNA endodeoxyribonuclease activity"/>
    <property type="evidence" value="ECO:0007669"/>
    <property type="project" value="UniProtKB-UniRule"/>
</dbReference>
<dbReference type="InterPro" id="IPR002793">
    <property type="entry name" value="Endonuclease_NucS"/>
</dbReference>
<accession>A0A2H4VNP9</accession>
<keyword evidence="3 6" id="KW-0255">Endonuclease</keyword>
<dbReference type="AlphaFoldDB" id="A0A2H4VNP9"/>
<dbReference type="PANTHER" id="PTHR38814:SF1">
    <property type="entry name" value="ENDONUCLEASE NUCS"/>
    <property type="match status" value="1"/>
</dbReference>
<dbReference type="Gene3D" id="2.70.180.20">
    <property type="match status" value="1"/>
</dbReference>
<keyword evidence="2 6" id="KW-0540">Nuclease</keyword>
<dbReference type="PANTHER" id="PTHR38814">
    <property type="entry name" value="ENDONUCLEASE NUCS"/>
    <property type="match status" value="1"/>
</dbReference>
<dbReference type="InterPro" id="IPR048301">
    <property type="entry name" value="NucS_C"/>
</dbReference>
<evidence type="ECO:0000256" key="2">
    <source>
        <dbReference type="ARBA" id="ARBA00022722"/>
    </source>
</evidence>
<dbReference type="InterPro" id="IPR048302">
    <property type="entry name" value="NucS_N"/>
</dbReference>
<comment type="subcellular location">
    <subcellularLocation>
        <location evidence="6">Cytoplasm</location>
    </subcellularLocation>
</comment>
<dbReference type="EMBL" id="CP017768">
    <property type="protein sequence ID" value="AUB59735.1"/>
    <property type="molecule type" value="Genomic_DNA"/>
</dbReference>
<evidence type="ECO:0000256" key="1">
    <source>
        <dbReference type="ARBA" id="ARBA00022490"/>
    </source>
</evidence>
<feature type="domain" description="Endonuclease NucS C-terminal" evidence="7">
    <location>
        <begin position="130"/>
        <end position="241"/>
    </location>
</feature>